<name>A0A060BX00_9STAP</name>
<accession>A0A060BX00</accession>
<sequence length="120" mass="12716">MVLGLLNQKYGIGFSDGECTRGVSILKDGRVPLNWGDARFWTANAQKSGIPTGIKPAVGAIVCWQPRENMGGFMAGPYGHVAVVTSANADGSYNIKEMNGIAGWNNFGDRSASGGTFIYI</sequence>
<evidence type="ECO:0000313" key="2">
    <source>
        <dbReference type="EMBL" id="AIA85016.1"/>
    </source>
</evidence>
<dbReference type="InterPro" id="IPR038765">
    <property type="entry name" value="Papain-like_cys_pep_sf"/>
</dbReference>
<dbReference type="Pfam" id="PF05257">
    <property type="entry name" value="CHAP"/>
    <property type="match status" value="1"/>
</dbReference>
<dbReference type="PROSITE" id="PS50911">
    <property type="entry name" value="CHAP"/>
    <property type="match status" value="1"/>
</dbReference>
<dbReference type="AlphaFoldDB" id="A0A060BX00"/>
<organism evidence="2">
    <name type="scientific">uncultured Staphylococcus sp</name>
    <dbReference type="NCBI Taxonomy" id="189668"/>
    <lineage>
        <taxon>Bacteria</taxon>
        <taxon>Bacillati</taxon>
        <taxon>Bacillota</taxon>
        <taxon>Bacilli</taxon>
        <taxon>Bacillales</taxon>
        <taxon>Staphylococcaceae</taxon>
        <taxon>Staphylococcus</taxon>
        <taxon>environmental samples</taxon>
    </lineage>
</organism>
<proteinExistence type="predicted"/>
<dbReference type="SUPFAM" id="SSF54001">
    <property type="entry name" value="Cysteine proteinases"/>
    <property type="match status" value="1"/>
</dbReference>
<feature type="domain" description="Peptidase C51" evidence="1">
    <location>
        <begin position="1"/>
        <end position="120"/>
    </location>
</feature>
<feature type="non-terminal residue" evidence="2">
    <location>
        <position position="120"/>
    </location>
</feature>
<evidence type="ECO:0000259" key="1">
    <source>
        <dbReference type="PROSITE" id="PS50911"/>
    </source>
</evidence>
<dbReference type="InterPro" id="IPR007921">
    <property type="entry name" value="CHAP_dom"/>
</dbReference>
<dbReference type="Gene3D" id="3.90.1720.10">
    <property type="entry name" value="endopeptidase domain like (from Nostoc punctiforme)"/>
    <property type="match status" value="1"/>
</dbReference>
<dbReference type="EMBL" id="KF117758">
    <property type="protein sequence ID" value="AIA85016.1"/>
    <property type="molecule type" value="Genomic_DNA"/>
</dbReference>
<reference evidence="2" key="1">
    <citation type="journal article" date="2013" name="Environ. Microbiol.">
        <title>Seasonally variable intestinal metagenomes of the red palm weevil (Rhynchophorus ferrugineus).</title>
        <authorList>
            <person name="Jia S."/>
            <person name="Zhang X."/>
            <person name="Zhang G."/>
            <person name="Yin A."/>
            <person name="Zhang S."/>
            <person name="Li F."/>
            <person name="Wang L."/>
            <person name="Zhao D."/>
            <person name="Yun Q."/>
            <person name="Tala"/>
            <person name="Wang J."/>
            <person name="Sun G."/>
            <person name="Baabdullah M."/>
            <person name="Yu X."/>
            <person name="Hu S."/>
            <person name="Al-Mssallem I.S."/>
            <person name="Yu J."/>
        </authorList>
    </citation>
    <scope>NUCLEOTIDE SEQUENCE</scope>
</reference>
<protein>
    <submittedName>
        <fullName evidence="2">CHAP</fullName>
    </submittedName>
</protein>